<name>A0A8J4DTS0_9ACTN</name>
<dbReference type="EMBL" id="BOPF01000021">
    <property type="protein sequence ID" value="GIJ48477.1"/>
    <property type="molecule type" value="Genomic_DNA"/>
</dbReference>
<reference evidence="2" key="1">
    <citation type="submission" date="2021-01" db="EMBL/GenBank/DDBJ databases">
        <title>Whole genome shotgun sequence of Virgisporangium aliadipatigenens NBRC 105644.</title>
        <authorList>
            <person name="Komaki H."/>
            <person name="Tamura T."/>
        </authorList>
    </citation>
    <scope>NUCLEOTIDE SEQUENCE</scope>
    <source>
        <strain evidence="2">NBRC 105644</strain>
    </source>
</reference>
<comment type="caution">
    <text evidence="2">The sequence shown here is derived from an EMBL/GenBank/DDBJ whole genome shotgun (WGS) entry which is preliminary data.</text>
</comment>
<accession>A0A8J4DTS0</accession>
<gene>
    <name evidence="2" type="ORF">Val02_53630</name>
</gene>
<feature type="compositionally biased region" description="Basic and acidic residues" evidence="1">
    <location>
        <begin position="35"/>
        <end position="57"/>
    </location>
</feature>
<proteinExistence type="predicted"/>
<protein>
    <submittedName>
        <fullName evidence="2">Uncharacterized protein</fullName>
    </submittedName>
</protein>
<evidence type="ECO:0000256" key="1">
    <source>
        <dbReference type="SAM" id="MobiDB-lite"/>
    </source>
</evidence>
<sequence length="57" mass="6233">MTDDLAASRARHLLPEELAVSSDDPEAQAEALLAESERRTERRDPAIERRTSAEAAG</sequence>
<dbReference type="AlphaFoldDB" id="A0A8J4DTS0"/>
<organism evidence="2 3">
    <name type="scientific">Virgisporangium aliadipatigenens</name>
    <dbReference type="NCBI Taxonomy" id="741659"/>
    <lineage>
        <taxon>Bacteria</taxon>
        <taxon>Bacillati</taxon>
        <taxon>Actinomycetota</taxon>
        <taxon>Actinomycetes</taxon>
        <taxon>Micromonosporales</taxon>
        <taxon>Micromonosporaceae</taxon>
        <taxon>Virgisporangium</taxon>
    </lineage>
</organism>
<evidence type="ECO:0000313" key="3">
    <source>
        <dbReference type="Proteomes" id="UP000619260"/>
    </source>
</evidence>
<dbReference type="Proteomes" id="UP000619260">
    <property type="component" value="Unassembled WGS sequence"/>
</dbReference>
<evidence type="ECO:0000313" key="2">
    <source>
        <dbReference type="EMBL" id="GIJ48477.1"/>
    </source>
</evidence>
<dbReference type="RefSeq" id="WP_203901966.1">
    <property type="nucleotide sequence ID" value="NZ_BOPF01000021.1"/>
</dbReference>
<feature type="region of interest" description="Disordered" evidence="1">
    <location>
        <begin position="1"/>
        <end position="57"/>
    </location>
</feature>
<keyword evidence="3" id="KW-1185">Reference proteome</keyword>